<evidence type="ECO:0000259" key="1">
    <source>
        <dbReference type="PROSITE" id="PS50878"/>
    </source>
</evidence>
<feature type="domain" description="Reverse transcriptase" evidence="1">
    <location>
        <begin position="110"/>
        <end position="339"/>
    </location>
</feature>
<protein>
    <recommendedName>
        <fullName evidence="1">Reverse transcriptase domain-containing protein</fullName>
    </recommendedName>
</protein>
<keyword evidence="3" id="KW-1185">Reference proteome</keyword>
<reference evidence="2" key="1">
    <citation type="submission" date="2021-02" db="EMBL/GenBank/DDBJ databases">
        <authorList>
            <person name="Nowell W R."/>
        </authorList>
    </citation>
    <scope>NUCLEOTIDE SEQUENCE</scope>
</reference>
<dbReference type="AlphaFoldDB" id="A0A820JI95"/>
<comment type="caution">
    <text evidence="2">The sequence shown here is derived from an EMBL/GenBank/DDBJ whole genome shotgun (WGS) entry which is preliminary data.</text>
</comment>
<feature type="non-terminal residue" evidence="2">
    <location>
        <position position="339"/>
    </location>
</feature>
<dbReference type="CDD" id="cd01650">
    <property type="entry name" value="RT_nLTR_like"/>
    <property type="match status" value="1"/>
</dbReference>
<dbReference type="InterPro" id="IPR000477">
    <property type="entry name" value="RT_dom"/>
</dbReference>
<dbReference type="PROSITE" id="PS50878">
    <property type="entry name" value="RT_POL"/>
    <property type="match status" value="1"/>
</dbReference>
<evidence type="ECO:0000313" key="2">
    <source>
        <dbReference type="EMBL" id="CAF4327768.1"/>
    </source>
</evidence>
<dbReference type="SUPFAM" id="SSF56672">
    <property type="entry name" value="DNA/RNA polymerases"/>
    <property type="match status" value="1"/>
</dbReference>
<dbReference type="PANTHER" id="PTHR19446">
    <property type="entry name" value="REVERSE TRANSCRIPTASES"/>
    <property type="match status" value="1"/>
</dbReference>
<dbReference type="InterPro" id="IPR043502">
    <property type="entry name" value="DNA/RNA_pol_sf"/>
</dbReference>
<sequence length="339" mass="39084">MNTEHIVIHDKDGNTLTNSEDRLNRWREYFDEMLNVNTIVDEQILQKIPKPLLDQTELSHQDAVPTIGEVVKAMKQIKNRRAPGKDEISAELIKAGGLLLVEWLHEIICDVWEQEIMVKDWTVAVLIRLYKNKGDKRICDNYSSISLLVVAEKIFARILLNRIQSRLEKKLIEEQAGFRSGRSTLDQVFILKMVMERSREFNQPLHTCFIDPQKAYDSVNREALLRVCRAYGLSDKMIKMIKLLYEDVKAEVRIDSDFSSSIQMNTGVKQGCLLSPILFNVYIDFVMRQILEQAGTEGITMNYRLGDLWYSGRGKSDDVKLLALMYADDIAVMCQSTQE</sequence>
<dbReference type="Pfam" id="PF00078">
    <property type="entry name" value="RVT_1"/>
    <property type="match status" value="1"/>
</dbReference>
<proteinExistence type="predicted"/>
<name>A0A820JI95_9BILA</name>
<dbReference type="EMBL" id="CAJOBG010021847">
    <property type="protein sequence ID" value="CAF4327768.1"/>
    <property type="molecule type" value="Genomic_DNA"/>
</dbReference>
<organism evidence="2 3">
    <name type="scientific">Rotaria magnacalcarata</name>
    <dbReference type="NCBI Taxonomy" id="392030"/>
    <lineage>
        <taxon>Eukaryota</taxon>
        <taxon>Metazoa</taxon>
        <taxon>Spiralia</taxon>
        <taxon>Gnathifera</taxon>
        <taxon>Rotifera</taxon>
        <taxon>Eurotatoria</taxon>
        <taxon>Bdelloidea</taxon>
        <taxon>Philodinida</taxon>
        <taxon>Philodinidae</taxon>
        <taxon>Rotaria</taxon>
    </lineage>
</organism>
<accession>A0A820JI95</accession>
<gene>
    <name evidence="2" type="ORF">OVN521_LOCUS32205</name>
</gene>
<dbReference type="Proteomes" id="UP000663866">
    <property type="component" value="Unassembled WGS sequence"/>
</dbReference>
<evidence type="ECO:0000313" key="3">
    <source>
        <dbReference type="Proteomes" id="UP000663866"/>
    </source>
</evidence>